<keyword evidence="4 5" id="KW-0238">DNA-binding</keyword>
<dbReference type="PROSITE" id="PS50950">
    <property type="entry name" value="ZF_THAP"/>
    <property type="match status" value="1"/>
</dbReference>
<accession>A0A091E9D8</accession>
<dbReference type="SUPFAM" id="SSF57716">
    <property type="entry name" value="Glucocorticoid receptor-like (DNA-binding domain)"/>
    <property type="match status" value="1"/>
</dbReference>
<evidence type="ECO:0000256" key="4">
    <source>
        <dbReference type="ARBA" id="ARBA00023125"/>
    </source>
</evidence>
<proteinExistence type="predicted"/>
<dbReference type="SMART" id="SM00692">
    <property type="entry name" value="DM3"/>
    <property type="match status" value="1"/>
</dbReference>
<evidence type="ECO:0000259" key="7">
    <source>
        <dbReference type="PROSITE" id="PS50950"/>
    </source>
</evidence>
<dbReference type="PANTHER" id="PTHR47120">
    <property type="entry name" value="THAP DOMAIN-CONTAINING PROTEIN 3"/>
    <property type="match status" value="1"/>
</dbReference>
<dbReference type="eggNOG" id="ENOG502S14P">
    <property type="taxonomic scope" value="Eukaryota"/>
</dbReference>
<keyword evidence="2 5" id="KW-0863">Zinc-finger</keyword>
<protein>
    <submittedName>
        <fullName evidence="8">THAP domain-containing protein 3</fullName>
    </submittedName>
</protein>
<dbReference type="SMART" id="SM00980">
    <property type="entry name" value="THAP"/>
    <property type="match status" value="1"/>
</dbReference>
<keyword evidence="9" id="KW-1185">Reference proteome</keyword>
<evidence type="ECO:0000256" key="2">
    <source>
        <dbReference type="ARBA" id="ARBA00022771"/>
    </source>
</evidence>
<dbReference type="Proteomes" id="UP000028990">
    <property type="component" value="Unassembled WGS sequence"/>
</dbReference>
<feature type="region of interest" description="Disordered" evidence="6">
    <location>
        <begin position="96"/>
        <end position="178"/>
    </location>
</feature>
<evidence type="ECO:0000313" key="9">
    <source>
        <dbReference type="Proteomes" id="UP000028990"/>
    </source>
</evidence>
<gene>
    <name evidence="8" type="ORF">H920_06857</name>
</gene>
<name>A0A091E9D8_FUKDA</name>
<evidence type="ECO:0000256" key="6">
    <source>
        <dbReference type="SAM" id="MobiDB-lite"/>
    </source>
</evidence>
<dbReference type="EMBL" id="KN122247">
    <property type="protein sequence ID" value="KFO31816.1"/>
    <property type="molecule type" value="Genomic_DNA"/>
</dbReference>
<dbReference type="InterPro" id="IPR026520">
    <property type="entry name" value="THAP3"/>
</dbReference>
<evidence type="ECO:0000313" key="8">
    <source>
        <dbReference type="EMBL" id="KFO31816.1"/>
    </source>
</evidence>
<sequence length="235" mass="26169">MLVLWNASDIISSLSQVAFVLFTDLSLFPFSRPELLKEWVLNIGRADFQPKQHSVICSEHFRPECFSAFGNRKNLKHNAVPTVFAFQEPTQVCPEVGAGEDATPEELQPPSVRSPALQVQRGGLCHQQDGGARPPCQEQGGRDIDPGTWALLPRPGTSEAPGAPASGPGPGRPPPRQLWDHSYALLDLAALKKKLFLTLRENERLRRQLKARRLVMRRGCSRLRAHRGPRPEPPR</sequence>
<dbReference type="AlphaFoldDB" id="A0A091E9D8"/>
<feature type="domain" description="THAP-type" evidence="7">
    <location>
        <begin position="4"/>
        <end position="84"/>
    </location>
</feature>
<organism evidence="8 9">
    <name type="scientific">Fukomys damarensis</name>
    <name type="common">Damaraland mole rat</name>
    <name type="synonym">Cryptomys damarensis</name>
    <dbReference type="NCBI Taxonomy" id="885580"/>
    <lineage>
        <taxon>Eukaryota</taxon>
        <taxon>Metazoa</taxon>
        <taxon>Chordata</taxon>
        <taxon>Craniata</taxon>
        <taxon>Vertebrata</taxon>
        <taxon>Euteleostomi</taxon>
        <taxon>Mammalia</taxon>
        <taxon>Eutheria</taxon>
        <taxon>Euarchontoglires</taxon>
        <taxon>Glires</taxon>
        <taxon>Rodentia</taxon>
        <taxon>Hystricomorpha</taxon>
        <taxon>Bathyergidae</taxon>
        <taxon>Fukomys</taxon>
    </lineage>
</organism>
<dbReference type="InterPro" id="IPR006612">
    <property type="entry name" value="THAP_Znf"/>
</dbReference>
<evidence type="ECO:0000256" key="5">
    <source>
        <dbReference type="PROSITE-ProRule" id="PRU00309"/>
    </source>
</evidence>
<evidence type="ECO:0000256" key="3">
    <source>
        <dbReference type="ARBA" id="ARBA00022833"/>
    </source>
</evidence>
<evidence type="ECO:0000256" key="1">
    <source>
        <dbReference type="ARBA" id="ARBA00022723"/>
    </source>
</evidence>
<dbReference type="PANTHER" id="PTHR47120:SF1">
    <property type="entry name" value="THAP DOMAIN-CONTAINING PROTEIN 3"/>
    <property type="match status" value="1"/>
</dbReference>
<dbReference type="GO" id="GO:0003677">
    <property type="term" value="F:DNA binding"/>
    <property type="evidence" value="ECO:0007669"/>
    <property type="project" value="UniProtKB-UniRule"/>
</dbReference>
<reference evidence="8 9" key="1">
    <citation type="submission" date="2013-11" db="EMBL/GenBank/DDBJ databases">
        <title>The Damaraland mole rat (Fukomys damarensis) genome and evolution of African mole rats.</title>
        <authorList>
            <person name="Gladyshev V.N."/>
            <person name="Fang X."/>
        </authorList>
    </citation>
    <scope>NUCLEOTIDE SEQUENCE [LARGE SCALE GENOMIC DNA]</scope>
    <source>
        <tissue evidence="8">Liver</tissue>
    </source>
</reference>
<dbReference type="GO" id="GO:0008270">
    <property type="term" value="F:zinc ion binding"/>
    <property type="evidence" value="ECO:0007669"/>
    <property type="project" value="UniProtKB-KW"/>
</dbReference>
<keyword evidence="3" id="KW-0862">Zinc</keyword>
<keyword evidence="1" id="KW-0479">Metal-binding</keyword>
<dbReference type="Pfam" id="PF05485">
    <property type="entry name" value="THAP"/>
    <property type="match status" value="1"/>
</dbReference>
<feature type="compositionally biased region" description="Low complexity" evidence="6">
    <location>
        <begin position="155"/>
        <end position="166"/>
    </location>
</feature>